<evidence type="ECO:0000313" key="1">
    <source>
        <dbReference type="EMBL" id="AJQ92233.1"/>
    </source>
</evidence>
<dbReference type="AlphaFoldDB" id="A0A0C5VFT7"/>
<accession>A0A0C5VFT7</accession>
<dbReference type="OrthoDB" id="9035707at2"/>
<dbReference type="RefSeq" id="WP_044615360.1">
    <property type="nucleotide sequence ID" value="NZ_CP007142.1"/>
</dbReference>
<sequence length="79" mass="9107">MENTSFISLERFAQLEGISEGVARGWRDRGYLAVAKTGKHVLVDKELTDMRRRLEAGTLAEYNQLKRYGLDEVNYEKRG</sequence>
<organism evidence="1 2">
    <name type="scientific">Gynuella sunshinyii YC6258</name>
    <dbReference type="NCBI Taxonomy" id="1445510"/>
    <lineage>
        <taxon>Bacteria</taxon>
        <taxon>Pseudomonadati</taxon>
        <taxon>Pseudomonadota</taxon>
        <taxon>Gammaproteobacteria</taxon>
        <taxon>Oceanospirillales</taxon>
        <taxon>Saccharospirillaceae</taxon>
        <taxon>Gynuella</taxon>
    </lineage>
</organism>
<dbReference type="KEGG" id="gsn:YC6258_00181"/>
<reference evidence="1 2" key="1">
    <citation type="submission" date="2014-01" db="EMBL/GenBank/DDBJ databases">
        <title>Full genme sequencing of cellulolytic bacterium Gynuella sunshinyii YC6258T gen. nov., sp. nov.</title>
        <authorList>
            <person name="Khan H."/>
            <person name="Chung E.J."/>
            <person name="Chung Y.R."/>
        </authorList>
    </citation>
    <scope>NUCLEOTIDE SEQUENCE [LARGE SCALE GENOMIC DNA]</scope>
    <source>
        <strain evidence="1 2">YC6258</strain>
    </source>
</reference>
<dbReference type="HOGENOM" id="CLU_2601155_0_0_6"/>
<keyword evidence="2" id="KW-1185">Reference proteome</keyword>
<gene>
    <name evidence="1" type="ORF">YC6258_00181</name>
</gene>
<dbReference type="EMBL" id="CP007142">
    <property type="protein sequence ID" value="AJQ92233.1"/>
    <property type="molecule type" value="Genomic_DNA"/>
</dbReference>
<dbReference type="Proteomes" id="UP000032266">
    <property type="component" value="Chromosome"/>
</dbReference>
<proteinExistence type="predicted"/>
<dbReference type="STRING" id="1445510.YC6258_00181"/>
<evidence type="ECO:0000313" key="2">
    <source>
        <dbReference type="Proteomes" id="UP000032266"/>
    </source>
</evidence>
<protein>
    <submittedName>
        <fullName evidence="1">Uncharacterized protein</fullName>
    </submittedName>
</protein>
<name>A0A0C5VFT7_9GAMM</name>